<dbReference type="GO" id="GO:0004425">
    <property type="term" value="F:indole-3-glycerol-phosphate synthase activity"/>
    <property type="evidence" value="ECO:0007669"/>
    <property type="project" value="UniProtKB-UniRule"/>
</dbReference>
<reference evidence="11 12" key="1">
    <citation type="submission" date="2020-04" db="EMBL/GenBank/DDBJ databases">
        <title>Novel Paenibacillus strain UniB2 isolated from commercial digestive syrup.</title>
        <authorList>
            <person name="Thorat V."/>
            <person name="Kirdat K."/>
            <person name="Tiwarekar B."/>
            <person name="Yadav A."/>
        </authorList>
    </citation>
    <scope>NUCLEOTIDE SEQUENCE [LARGE SCALE GENOMIC DNA]</scope>
    <source>
        <strain evidence="11 12">UniB2</strain>
    </source>
</reference>
<dbReference type="AlphaFoldDB" id="A0A6H2GXH8"/>
<keyword evidence="4 9" id="KW-0028">Amino-acid biosynthesis</keyword>
<sequence length="265" mass="29122">MFLDRIVHTKKSEVEALASRFSLSAYEREISGMEPCRGFVGAVTERRRREVGLIAEVKKASPSKGLIRPDFHPVDLARTYEQAGADCISVLTDREYFQGAPEFLTAIREAASVPLLRKDFLVDYRQVYEARVIGADAVLLIAAILDRARLKELHEIAEALGMDVLVEVHDERELDGVLDAGIAKLIGINNRNLHTFETSLETTERLMRMVPAGTPVISESSISSPADVAYVRAAGAAGVLVGEHFMRQPEPGEAVEQLLGPVSVR</sequence>
<dbReference type="KEGG" id="palr:HGI30_10165"/>
<evidence type="ECO:0000256" key="3">
    <source>
        <dbReference type="ARBA" id="ARBA00008737"/>
    </source>
</evidence>
<dbReference type="InterPro" id="IPR013785">
    <property type="entry name" value="Aldolase_TIM"/>
</dbReference>
<comment type="pathway">
    <text evidence="2 9">Amino-acid biosynthesis; L-tryptophan biosynthesis; L-tryptophan from chorismate: step 4/5.</text>
</comment>
<keyword evidence="7 9" id="KW-0057">Aromatic amino acid biosynthesis</keyword>
<gene>
    <name evidence="9 11" type="primary">trpC</name>
    <name evidence="11" type="ORF">HGI30_10165</name>
</gene>
<dbReference type="EC" id="4.1.1.48" evidence="9"/>
<dbReference type="Pfam" id="PF00218">
    <property type="entry name" value="IGPS"/>
    <property type="match status" value="1"/>
</dbReference>
<evidence type="ECO:0000256" key="6">
    <source>
        <dbReference type="ARBA" id="ARBA00022822"/>
    </source>
</evidence>
<dbReference type="RefSeq" id="WP_168907455.1">
    <property type="nucleotide sequence ID" value="NZ_CP051428.1"/>
</dbReference>
<accession>A0A6H2GXH8</accession>
<evidence type="ECO:0000256" key="4">
    <source>
        <dbReference type="ARBA" id="ARBA00022605"/>
    </source>
</evidence>
<dbReference type="InterPro" id="IPR011060">
    <property type="entry name" value="RibuloseP-bd_barrel"/>
</dbReference>
<dbReference type="FunFam" id="3.20.20.70:FF:000024">
    <property type="entry name" value="Indole-3-glycerol phosphate synthase"/>
    <property type="match status" value="1"/>
</dbReference>
<dbReference type="InterPro" id="IPR001468">
    <property type="entry name" value="Indole-3-GlycerolPSynthase_CS"/>
</dbReference>
<dbReference type="InterPro" id="IPR045186">
    <property type="entry name" value="Indole-3-glycerol_P_synth"/>
</dbReference>
<comment type="similarity">
    <text evidence="3 9">Belongs to the TrpC family.</text>
</comment>
<evidence type="ECO:0000256" key="8">
    <source>
        <dbReference type="ARBA" id="ARBA00023239"/>
    </source>
</evidence>
<keyword evidence="6 9" id="KW-0822">Tryptophan biosynthesis</keyword>
<dbReference type="CDD" id="cd00331">
    <property type="entry name" value="IGPS"/>
    <property type="match status" value="1"/>
</dbReference>
<evidence type="ECO:0000313" key="12">
    <source>
        <dbReference type="Proteomes" id="UP000502136"/>
    </source>
</evidence>
<evidence type="ECO:0000256" key="2">
    <source>
        <dbReference type="ARBA" id="ARBA00004696"/>
    </source>
</evidence>
<evidence type="ECO:0000256" key="1">
    <source>
        <dbReference type="ARBA" id="ARBA00001633"/>
    </source>
</evidence>
<dbReference type="UniPathway" id="UPA00035">
    <property type="reaction ID" value="UER00043"/>
</dbReference>
<dbReference type="PANTHER" id="PTHR22854:SF2">
    <property type="entry name" value="INDOLE-3-GLYCEROL-PHOSPHATE SYNTHASE"/>
    <property type="match status" value="1"/>
</dbReference>
<keyword evidence="12" id="KW-1185">Reference proteome</keyword>
<keyword evidence="8 9" id="KW-0456">Lyase</keyword>
<dbReference type="GO" id="GO:0000162">
    <property type="term" value="P:L-tryptophan biosynthetic process"/>
    <property type="evidence" value="ECO:0007669"/>
    <property type="project" value="UniProtKB-UniRule"/>
</dbReference>
<evidence type="ECO:0000256" key="5">
    <source>
        <dbReference type="ARBA" id="ARBA00022793"/>
    </source>
</evidence>
<evidence type="ECO:0000313" key="11">
    <source>
        <dbReference type="EMBL" id="QJC51876.1"/>
    </source>
</evidence>
<name>A0A6H2GXH8_9BACL</name>
<organism evidence="11 12">
    <name type="scientific">Paenibacillus albicereus</name>
    <dbReference type="NCBI Taxonomy" id="2726185"/>
    <lineage>
        <taxon>Bacteria</taxon>
        <taxon>Bacillati</taxon>
        <taxon>Bacillota</taxon>
        <taxon>Bacilli</taxon>
        <taxon>Bacillales</taxon>
        <taxon>Paenibacillaceae</taxon>
        <taxon>Paenibacillus</taxon>
    </lineage>
</organism>
<dbReference type="PANTHER" id="PTHR22854">
    <property type="entry name" value="TRYPTOPHAN BIOSYNTHESIS PROTEIN"/>
    <property type="match status" value="1"/>
</dbReference>
<dbReference type="HAMAP" id="MF_00134_B">
    <property type="entry name" value="IGPS_B"/>
    <property type="match status" value="1"/>
</dbReference>
<proteinExistence type="inferred from homology"/>
<dbReference type="NCBIfam" id="NF001377">
    <property type="entry name" value="PRK00278.2-4"/>
    <property type="match status" value="1"/>
</dbReference>
<dbReference type="InterPro" id="IPR013798">
    <property type="entry name" value="Indole-3-glycerol_P_synth_dom"/>
</dbReference>
<dbReference type="EMBL" id="CP051428">
    <property type="protein sequence ID" value="QJC51876.1"/>
    <property type="molecule type" value="Genomic_DNA"/>
</dbReference>
<protein>
    <recommendedName>
        <fullName evidence="9">Indole-3-glycerol phosphate synthase</fullName>
        <shortName evidence="9">IGPS</shortName>
        <ecNumber evidence="9">4.1.1.48</ecNumber>
    </recommendedName>
</protein>
<feature type="domain" description="Indole-3-glycerol phosphate synthase" evidence="10">
    <location>
        <begin position="3"/>
        <end position="258"/>
    </location>
</feature>
<comment type="catalytic activity">
    <reaction evidence="1 9">
        <text>1-(2-carboxyphenylamino)-1-deoxy-D-ribulose 5-phosphate + H(+) = (1S,2R)-1-C-(indol-3-yl)glycerol 3-phosphate + CO2 + H2O</text>
        <dbReference type="Rhea" id="RHEA:23476"/>
        <dbReference type="ChEBI" id="CHEBI:15377"/>
        <dbReference type="ChEBI" id="CHEBI:15378"/>
        <dbReference type="ChEBI" id="CHEBI:16526"/>
        <dbReference type="ChEBI" id="CHEBI:58613"/>
        <dbReference type="ChEBI" id="CHEBI:58866"/>
        <dbReference type="EC" id="4.1.1.48"/>
    </reaction>
</comment>
<dbReference type="PROSITE" id="PS00614">
    <property type="entry name" value="IGPS"/>
    <property type="match status" value="1"/>
</dbReference>
<evidence type="ECO:0000256" key="7">
    <source>
        <dbReference type="ARBA" id="ARBA00023141"/>
    </source>
</evidence>
<dbReference type="Proteomes" id="UP000502136">
    <property type="component" value="Chromosome"/>
</dbReference>
<evidence type="ECO:0000256" key="9">
    <source>
        <dbReference type="HAMAP-Rule" id="MF_00134"/>
    </source>
</evidence>
<dbReference type="GO" id="GO:0004640">
    <property type="term" value="F:phosphoribosylanthranilate isomerase activity"/>
    <property type="evidence" value="ECO:0007669"/>
    <property type="project" value="TreeGrafter"/>
</dbReference>
<dbReference type="Gene3D" id="3.20.20.70">
    <property type="entry name" value="Aldolase class I"/>
    <property type="match status" value="1"/>
</dbReference>
<dbReference type="SUPFAM" id="SSF51366">
    <property type="entry name" value="Ribulose-phoshate binding barrel"/>
    <property type="match status" value="1"/>
</dbReference>
<keyword evidence="5 9" id="KW-0210">Decarboxylase</keyword>
<dbReference type="NCBIfam" id="NF001373">
    <property type="entry name" value="PRK00278.1-6"/>
    <property type="match status" value="1"/>
</dbReference>
<evidence type="ECO:0000259" key="10">
    <source>
        <dbReference type="Pfam" id="PF00218"/>
    </source>
</evidence>